<organism evidence="4 5">
    <name type="scientific">Hypericibacter adhaerens</name>
    <dbReference type="NCBI Taxonomy" id="2602016"/>
    <lineage>
        <taxon>Bacteria</taxon>
        <taxon>Pseudomonadati</taxon>
        <taxon>Pseudomonadota</taxon>
        <taxon>Alphaproteobacteria</taxon>
        <taxon>Rhodospirillales</taxon>
        <taxon>Dongiaceae</taxon>
        <taxon>Hypericibacter</taxon>
    </lineage>
</organism>
<dbReference type="OrthoDB" id="9806180at2"/>
<dbReference type="InterPro" id="IPR050300">
    <property type="entry name" value="GDXG_lipolytic_enzyme"/>
</dbReference>
<proteinExistence type="inferred from homology"/>
<evidence type="ECO:0000256" key="2">
    <source>
        <dbReference type="ARBA" id="ARBA00022801"/>
    </source>
</evidence>
<dbReference type="PANTHER" id="PTHR48081:SF8">
    <property type="entry name" value="ALPHA_BETA HYDROLASE FOLD-3 DOMAIN-CONTAINING PROTEIN-RELATED"/>
    <property type="match status" value="1"/>
</dbReference>
<dbReference type="InterPro" id="IPR013094">
    <property type="entry name" value="AB_hydrolase_3"/>
</dbReference>
<keyword evidence="2" id="KW-0378">Hydrolase</keyword>
<comment type="similarity">
    <text evidence="1">Belongs to the 'GDXG' lipolytic enzyme family.</text>
</comment>
<dbReference type="AlphaFoldDB" id="A0A5J6N4R1"/>
<dbReference type="PROSITE" id="PS01173">
    <property type="entry name" value="LIPASE_GDXG_HIS"/>
    <property type="match status" value="1"/>
</dbReference>
<dbReference type="PANTHER" id="PTHR48081">
    <property type="entry name" value="AB HYDROLASE SUPERFAMILY PROTEIN C4A8.06C"/>
    <property type="match status" value="1"/>
</dbReference>
<evidence type="ECO:0000313" key="4">
    <source>
        <dbReference type="EMBL" id="QEX23915.1"/>
    </source>
</evidence>
<dbReference type="GO" id="GO:0016787">
    <property type="term" value="F:hydrolase activity"/>
    <property type="evidence" value="ECO:0007669"/>
    <property type="project" value="UniProtKB-KW"/>
</dbReference>
<dbReference type="InterPro" id="IPR002168">
    <property type="entry name" value="Lipase_GDXG_HIS_AS"/>
</dbReference>
<dbReference type="Proteomes" id="UP000325797">
    <property type="component" value="Chromosome"/>
</dbReference>
<gene>
    <name evidence="4" type="primary">aes</name>
    <name evidence="4" type="ORF">FRZ61_38540</name>
</gene>
<reference evidence="4 5" key="1">
    <citation type="submission" date="2019-08" db="EMBL/GenBank/DDBJ databases">
        <title>Hyperibacter terrae gen. nov., sp. nov. and Hyperibacter viscosus sp. nov., two new members in the family Rhodospirillaceae isolated from the rhizosphere of Hypericum perforatum.</title>
        <authorList>
            <person name="Noviana Z."/>
        </authorList>
    </citation>
    <scope>NUCLEOTIDE SEQUENCE [LARGE SCALE GENOMIC DNA]</scope>
    <source>
        <strain evidence="4 5">R5959</strain>
    </source>
</reference>
<dbReference type="SUPFAM" id="SSF53474">
    <property type="entry name" value="alpha/beta-Hydrolases"/>
    <property type="match status" value="1"/>
</dbReference>
<keyword evidence="5" id="KW-1185">Reference proteome</keyword>
<evidence type="ECO:0000313" key="5">
    <source>
        <dbReference type="Proteomes" id="UP000325797"/>
    </source>
</evidence>
<sequence>MDIRHRLDPEMKAALVESQRLYGSQVLDWRDLATMREAYERERRFWNREGPALAEVKDFAIPGPYGSIPLRLLRPARDKLLPALVFLHGGGYVLGNLDTHDRIMRLLAAKSGAAVLGIDYRLAPEHKFPTQLDEIAATLDWLTKEGRGVGVDAVRLALGGDSAGAHLSLGTAVGLQGKPPAIKALLLYYGSYGLADSMSMRLCANDLDGVKPSDLAFYRDSYVRGPRDHEDRRLDCLAADLAGLPPAYILALEFDTLRDDSLTLAELLGRAGVPCRLTRHDGVLHGYLHYNRMIPKAMQAIEEGAAALRDWLF</sequence>
<feature type="domain" description="Alpha/beta hydrolase fold-3" evidence="3">
    <location>
        <begin position="84"/>
        <end position="288"/>
    </location>
</feature>
<dbReference type="KEGG" id="hadh:FRZ61_38540"/>
<evidence type="ECO:0000259" key="3">
    <source>
        <dbReference type="Pfam" id="PF07859"/>
    </source>
</evidence>
<protein>
    <submittedName>
        <fullName evidence="4">Acetyl esterase</fullName>
    </submittedName>
</protein>
<evidence type="ECO:0000256" key="1">
    <source>
        <dbReference type="ARBA" id="ARBA00010515"/>
    </source>
</evidence>
<dbReference type="InterPro" id="IPR029058">
    <property type="entry name" value="AB_hydrolase_fold"/>
</dbReference>
<dbReference type="EMBL" id="CP042582">
    <property type="protein sequence ID" value="QEX23915.1"/>
    <property type="molecule type" value="Genomic_DNA"/>
</dbReference>
<accession>A0A5J6N4R1</accession>
<dbReference type="Pfam" id="PF07859">
    <property type="entry name" value="Abhydrolase_3"/>
    <property type="match status" value="1"/>
</dbReference>
<dbReference type="Gene3D" id="3.40.50.1820">
    <property type="entry name" value="alpha/beta hydrolase"/>
    <property type="match status" value="1"/>
</dbReference>
<name>A0A5J6N4R1_9PROT</name>